<dbReference type="eggNOG" id="COG0463">
    <property type="taxonomic scope" value="Bacteria"/>
</dbReference>
<evidence type="ECO:0000313" key="3">
    <source>
        <dbReference type="Proteomes" id="UP000008630"/>
    </source>
</evidence>
<dbReference type="GO" id="GO:0016758">
    <property type="term" value="F:hexosyltransferase activity"/>
    <property type="evidence" value="ECO:0007669"/>
    <property type="project" value="UniProtKB-ARBA"/>
</dbReference>
<name>E6SVV3_BACT6</name>
<dbReference type="InterPro" id="IPR029044">
    <property type="entry name" value="Nucleotide-diphossugar_trans"/>
</dbReference>
<reference evidence="2 3" key="2">
    <citation type="journal article" date="2011" name="Stand. Genomic Sci.">
        <title>Complete genome sequence of Bacteroides helcogenes type strain (P 36-108).</title>
        <authorList>
            <person name="Pati A."/>
            <person name="Gronow S."/>
            <person name="Zeytun A."/>
            <person name="Lapidus A."/>
            <person name="Nolan M."/>
            <person name="Hammon N."/>
            <person name="Deshpande S."/>
            <person name="Cheng J.F."/>
            <person name="Tapia R."/>
            <person name="Han C."/>
            <person name="Goodwin L."/>
            <person name="Pitluck S."/>
            <person name="Liolios K."/>
            <person name="Pagani I."/>
            <person name="Ivanova N."/>
            <person name="Mavromatis K."/>
            <person name="Chen A."/>
            <person name="Palaniappan K."/>
            <person name="Land M."/>
            <person name="Hauser L."/>
            <person name="Chang Y.J."/>
            <person name="Jeffries C.D."/>
            <person name="Detter J.C."/>
            <person name="Brambilla E."/>
            <person name="Rohde M."/>
            <person name="Goker M."/>
            <person name="Woyke T."/>
            <person name="Bristow J."/>
            <person name="Eisen J.A."/>
            <person name="Markowitz V."/>
            <person name="Hugenholtz P."/>
            <person name="Kyrpides N.C."/>
            <person name="Klenk H.P."/>
            <person name="Lucas S."/>
        </authorList>
    </citation>
    <scope>NUCLEOTIDE SEQUENCE [LARGE SCALE GENOMIC DNA]</scope>
    <source>
        <strain evidence="3">ATCC 35417 / DSM 20613 / JCM 6297 / CCUG 15421 / P 36-108</strain>
    </source>
</reference>
<dbReference type="RefSeq" id="WP_013548130.1">
    <property type="nucleotide sequence ID" value="NC_014933.1"/>
</dbReference>
<dbReference type="PATRIC" id="fig|693979.3.peg.2710"/>
<dbReference type="KEGG" id="bhl:Bache_2585"/>
<dbReference type="AlphaFoldDB" id="E6SVV3"/>
<dbReference type="Pfam" id="PF00535">
    <property type="entry name" value="Glycos_transf_2"/>
    <property type="match status" value="1"/>
</dbReference>
<organism evidence="2 3">
    <name type="scientific">Bacteroides helcogenes (strain ATCC 35417 / DSM 20613 / JCM 6297 / CCUG 15421 / P 36-108)</name>
    <dbReference type="NCBI Taxonomy" id="693979"/>
    <lineage>
        <taxon>Bacteria</taxon>
        <taxon>Pseudomonadati</taxon>
        <taxon>Bacteroidota</taxon>
        <taxon>Bacteroidia</taxon>
        <taxon>Bacteroidales</taxon>
        <taxon>Bacteroidaceae</taxon>
        <taxon>Bacteroides</taxon>
    </lineage>
</organism>
<evidence type="ECO:0000313" key="2">
    <source>
        <dbReference type="EMBL" id="ADV44542.1"/>
    </source>
</evidence>
<dbReference type="EMBL" id="CP002352">
    <property type="protein sequence ID" value="ADV44542.1"/>
    <property type="molecule type" value="Genomic_DNA"/>
</dbReference>
<accession>E6SVV3</accession>
<dbReference type="PANTHER" id="PTHR22916:SF3">
    <property type="entry name" value="UDP-GLCNAC:BETAGAL BETA-1,3-N-ACETYLGLUCOSAMINYLTRANSFERASE-LIKE PROTEIN 1"/>
    <property type="match status" value="1"/>
</dbReference>
<dbReference type="HOGENOM" id="CLU_025996_0_3_10"/>
<keyword evidence="3" id="KW-1185">Reference proteome</keyword>
<dbReference type="OrthoDB" id="9802649at2"/>
<evidence type="ECO:0000259" key="1">
    <source>
        <dbReference type="Pfam" id="PF00535"/>
    </source>
</evidence>
<gene>
    <name evidence="2" type="ordered locus">Bache_2585</name>
</gene>
<dbReference type="InterPro" id="IPR001173">
    <property type="entry name" value="Glyco_trans_2-like"/>
</dbReference>
<dbReference type="PANTHER" id="PTHR22916">
    <property type="entry name" value="GLYCOSYLTRANSFERASE"/>
    <property type="match status" value="1"/>
</dbReference>
<feature type="domain" description="Glycosyltransferase 2-like" evidence="1">
    <location>
        <begin position="6"/>
        <end position="134"/>
    </location>
</feature>
<dbReference type="STRING" id="693979.Bache_2585"/>
<protein>
    <submittedName>
        <fullName evidence="2">Glycosyl transferase family 2</fullName>
    </submittedName>
</protein>
<dbReference type="Gene3D" id="3.90.550.10">
    <property type="entry name" value="Spore Coat Polysaccharide Biosynthesis Protein SpsA, Chain A"/>
    <property type="match status" value="1"/>
</dbReference>
<reference key="1">
    <citation type="submission" date="2010-11" db="EMBL/GenBank/DDBJ databases">
        <title>The complete genome of Bacteroides helcogenes P 36-108.</title>
        <authorList>
            <consortium name="US DOE Joint Genome Institute (JGI-PGF)"/>
            <person name="Lucas S."/>
            <person name="Copeland A."/>
            <person name="Lapidus A."/>
            <person name="Bruce D."/>
            <person name="Goodwin L."/>
            <person name="Pitluck S."/>
            <person name="Kyrpides N."/>
            <person name="Mavromatis K."/>
            <person name="Ivanova N."/>
            <person name="Zeytun A."/>
            <person name="Brettin T."/>
            <person name="Detter J.C."/>
            <person name="Tapia R."/>
            <person name="Han C."/>
            <person name="Land M."/>
            <person name="Hauser L."/>
            <person name="Markowitz V."/>
            <person name="Cheng J.-F."/>
            <person name="Hugenholtz P."/>
            <person name="Woyke T."/>
            <person name="Wu D."/>
            <person name="Gronow S."/>
            <person name="Wellnitz S."/>
            <person name="Brambilla E."/>
            <person name="Klenk H.-P."/>
            <person name="Eisen J.A."/>
        </authorList>
    </citation>
    <scope>NUCLEOTIDE SEQUENCE</scope>
    <source>
        <strain>P 36-108</strain>
    </source>
</reference>
<dbReference type="Proteomes" id="UP000008630">
    <property type="component" value="Chromosome"/>
</dbReference>
<dbReference type="SUPFAM" id="SSF53448">
    <property type="entry name" value="Nucleotide-diphospho-sugar transferases"/>
    <property type="match status" value="1"/>
</dbReference>
<proteinExistence type="predicted"/>
<keyword evidence="2" id="KW-0808">Transferase</keyword>
<sequence>MNEMVSVIMPVYNAEKYVEFAIDSVLAQSYSNWELLIVDDCSTDLSVGLIADYVEKDSRIRLFHTDKPSGSPCEPRNVGIRNAQGRYIAFLDSDDVWLPDKLEEQLRLFDDVSTAIVYSNYEKISEEGERGQRIVTAPSQVSYKELLKGNVIGNLTGIYDTEKVGKIYCRNMHHEDYILWLSILKKGYVARNTNAVHALYRVRKQSVSANKLSVILWQWNIYRNIEKIGCLRACYYFIHYAYRALLKNKK</sequence>